<dbReference type="NCBIfam" id="NF006058">
    <property type="entry name" value="PRK08206.1"/>
    <property type="match status" value="1"/>
</dbReference>
<proteinExistence type="predicted"/>
<protein>
    <recommendedName>
        <fullName evidence="1">Tryptophan synthase beta chain-like PALP domain-containing protein</fullName>
    </recommendedName>
</protein>
<accession>A0A8H3IQN0</accession>
<dbReference type="Gene3D" id="3.40.50.1100">
    <property type="match status" value="3"/>
</dbReference>
<dbReference type="CDD" id="cd00640">
    <property type="entry name" value="Trp-synth-beta_II"/>
    <property type="match status" value="1"/>
</dbReference>
<feature type="domain" description="Tryptophan synthase beta chain-like PALP" evidence="1">
    <location>
        <begin position="28"/>
        <end position="352"/>
    </location>
</feature>
<dbReference type="SUPFAM" id="SSF53686">
    <property type="entry name" value="Tryptophan synthase beta subunit-like PLP-dependent enzymes"/>
    <property type="match status" value="1"/>
</dbReference>
<dbReference type="EMBL" id="CAJPDT010000094">
    <property type="protein sequence ID" value="CAF9936772.1"/>
    <property type="molecule type" value="Genomic_DNA"/>
</dbReference>
<dbReference type="InterPro" id="IPR036052">
    <property type="entry name" value="TrpB-like_PALP_sf"/>
</dbReference>
<gene>
    <name evidence="2" type="ORF">IMSHALPRED_010882</name>
</gene>
<evidence type="ECO:0000313" key="2">
    <source>
        <dbReference type="EMBL" id="CAF9936772.1"/>
    </source>
</evidence>
<comment type="caution">
    <text evidence="2">The sequence shown here is derived from an EMBL/GenBank/DDBJ whole genome shotgun (WGS) entry which is preliminary data.</text>
</comment>
<evidence type="ECO:0000259" key="1">
    <source>
        <dbReference type="Pfam" id="PF00291"/>
    </source>
</evidence>
<dbReference type="AlphaFoldDB" id="A0A8H3IQN0"/>
<name>A0A8H3IQN0_9LECA</name>
<reference evidence="2" key="1">
    <citation type="submission" date="2021-03" db="EMBL/GenBank/DDBJ databases">
        <authorList>
            <person name="Tagirdzhanova G."/>
        </authorList>
    </citation>
    <scope>NUCLEOTIDE SEQUENCE</scope>
</reference>
<keyword evidence="3" id="KW-1185">Reference proteome</keyword>
<dbReference type="PANTHER" id="PTHR42937:SF1">
    <property type="entry name" value="DIAMINOPROPIONATE AMMONIA-LYASE"/>
    <property type="match status" value="1"/>
</dbReference>
<dbReference type="Proteomes" id="UP000664534">
    <property type="component" value="Unassembled WGS sequence"/>
</dbReference>
<evidence type="ECO:0000313" key="3">
    <source>
        <dbReference type="Proteomes" id="UP000664534"/>
    </source>
</evidence>
<dbReference type="Pfam" id="PF00291">
    <property type="entry name" value="PALP"/>
    <property type="match status" value="1"/>
</dbReference>
<sequence length="365" mass="39548">MYHNPSAQLWKSKYTIIPSILQFHKTLPDYGKTPLLKLPAKSAEQLGVGTILLKDESHRFALPSYKILGASWGCIYTVTHSLGIPPTTSLSEVKQLVAVVQYTFCTATDGNWGRAVARMAKILGANALIYVPKVMVEATKQKIRHERAQVVVVDGDYDMAVKEAERAAVTQPAGLLIEDTAWPGYEQIPQWVVDGYSTMMVEIDEQCQELIGRSLDLIICPVGVGSLAQAVVAHYKSQDPPCTVMTVEPDTAACLKTSLETGQMTSIPTGNTTMCGMNCGTVSMTAWPFLRDGVDASITVTDDESAKAQEMLNDIEIRMGPCGAATLAALLGASEEEREKLHLNRDSLVVLLGTEGPRGEALDMS</sequence>
<dbReference type="InterPro" id="IPR001926">
    <property type="entry name" value="TrpB-like_PALP"/>
</dbReference>
<organism evidence="2 3">
    <name type="scientific">Imshaugia aleurites</name>
    <dbReference type="NCBI Taxonomy" id="172621"/>
    <lineage>
        <taxon>Eukaryota</taxon>
        <taxon>Fungi</taxon>
        <taxon>Dikarya</taxon>
        <taxon>Ascomycota</taxon>
        <taxon>Pezizomycotina</taxon>
        <taxon>Lecanoromycetes</taxon>
        <taxon>OSLEUM clade</taxon>
        <taxon>Lecanoromycetidae</taxon>
        <taxon>Lecanorales</taxon>
        <taxon>Lecanorineae</taxon>
        <taxon>Parmeliaceae</taxon>
        <taxon>Imshaugia</taxon>
    </lineage>
</organism>
<dbReference type="OrthoDB" id="10059875at2759"/>
<dbReference type="PANTHER" id="PTHR42937">
    <property type="match status" value="1"/>
</dbReference>